<evidence type="ECO:0000256" key="2">
    <source>
        <dbReference type="SAM" id="SignalP"/>
    </source>
</evidence>
<dbReference type="PANTHER" id="PTHR42928:SF5">
    <property type="entry name" value="BLR1237 PROTEIN"/>
    <property type="match status" value="1"/>
</dbReference>
<keyword evidence="2" id="KW-0732">Signal</keyword>
<dbReference type="Proteomes" id="UP000475385">
    <property type="component" value="Unassembled WGS sequence"/>
</dbReference>
<dbReference type="Gene3D" id="3.40.190.150">
    <property type="entry name" value="Bordetella uptake gene, domain 1"/>
    <property type="match status" value="1"/>
</dbReference>
<proteinExistence type="inferred from homology"/>
<dbReference type="InterPro" id="IPR042100">
    <property type="entry name" value="Bug_dom1"/>
</dbReference>
<dbReference type="AlphaFoldDB" id="A0A6M1LR17"/>
<dbReference type="CDD" id="cd07012">
    <property type="entry name" value="PBP2_Bug_TTT"/>
    <property type="match status" value="1"/>
</dbReference>
<sequence length="322" mass="33410">MTMMFPRRRALLGAALLMPFVARAQPAWPDRPIRFVCGFAPGGPADVVARIMAQALGPKLPQPIIVENRVGAGGNIASQQVARAAPDGHTILFATTSFVVNPALSPRAGYRVEDFVGAAVVASTPHMLVTHPQAGPPDLAALIALGKQRQLNLAVPGVGTTGHLSAERILRVLGGADVQPIGFPGAAPVVTAVLSRQVDVGTIAMNTGVEQVRAGSVRGVVVTGAQRSAALPDVPTAVELGFPEAVDATWIAALFPAATPRPILARMNAEVNAALAEPEVRARLQATGLDPVGGPQEEAARYVGEEFQRWTGIGRATGIQVD</sequence>
<feature type="chain" id="PRO_5026698255" evidence="2">
    <location>
        <begin position="25"/>
        <end position="322"/>
    </location>
</feature>
<dbReference type="InterPro" id="IPR005064">
    <property type="entry name" value="BUG"/>
</dbReference>
<dbReference type="PANTHER" id="PTHR42928">
    <property type="entry name" value="TRICARBOXYLATE-BINDING PROTEIN"/>
    <property type="match status" value="1"/>
</dbReference>
<organism evidence="3 4">
    <name type="scientific">Falsiroseomonas algicola</name>
    <dbReference type="NCBI Taxonomy" id="2716930"/>
    <lineage>
        <taxon>Bacteria</taxon>
        <taxon>Pseudomonadati</taxon>
        <taxon>Pseudomonadota</taxon>
        <taxon>Alphaproteobacteria</taxon>
        <taxon>Acetobacterales</taxon>
        <taxon>Roseomonadaceae</taxon>
        <taxon>Falsiroseomonas</taxon>
    </lineage>
</organism>
<dbReference type="Gene3D" id="3.40.190.10">
    <property type="entry name" value="Periplasmic binding protein-like II"/>
    <property type="match status" value="1"/>
</dbReference>
<dbReference type="PIRSF" id="PIRSF017082">
    <property type="entry name" value="YflP"/>
    <property type="match status" value="1"/>
</dbReference>
<dbReference type="Pfam" id="PF03401">
    <property type="entry name" value="TctC"/>
    <property type="match status" value="1"/>
</dbReference>
<evidence type="ECO:0000313" key="4">
    <source>
        <dbReference type="Proteomes" id="UP000475385"/>
    </source>
</evidence>
<keyword evidence="4" id="KW-1185">Reference proteome</keyword>
<dbReference type="RefSeq" id="WP_164696419.1">
    <property type="nucleotide sequence ID" value="NZ_JAAIKB010000009.1"/>
</dbReference>
<reference evidence="3 4" key="2">
    <citation type="submission" date="2020-03" db="EMBL/GenBank/DDBJ databases">
        <title>Roseomonas stagni sp. nov., isolated from pond water in Japan.</title>
        <authorList>
            <person name="Furuhata K."/>
            <person name="Miyamoto H."/>
            <person name="Goto K."/>
        </authorList>
    </citation>
    <scope>NUCLEOTIDE SEQUENCE [LARGE SCALE GENOMIC DNA]</scope>
    <source>
        <strain evidence="3 4">PeD5</strain>
    </source>
</reference>
<evidence type="ECO:0000313" key="3">
    <source>
        <dbReference type="EMBL" id="NGM22533.1"/>
    </source>
</evidence>
<dbReference type="SUPFAM" id="SSF53850">
    <property type="entry name" value="Periplasmic binding protein-like II"/>
    <property type="match status" value="1"/>
</dbReference>
<gene>
    <name evidence="3" type="ORF">G3576_21130</name>
</gene>
<feature type="signal peptide" evidence="2">
    <location>
        <begin position="1"/>
        <end position="24"/>
    </location>
</feature>
<reference evidence="3 4" key="1">
    <citation type="submission" date="2020-02" db="EMBL/GenBank/DDBJ databases">
        <authorList>
            <person name="Kim H.M."/>
            <person name="Jeon C.O."/>
        </authorList>
    </citation>
    <scope>NUCLEOTIDE SEQUENCE [LARGE SCALE GENOMIC DNA]</scope>
    <source>
        <strain evidence="3 4">PeD5</strain>
    </source>
</reference>
<name>A0A6M1LR17_9PROT</name>
<comment type="caution">
    <text evidence="3">The sequence shown here is derived from an EMBL/GenBank/DDBJ whole genome shotgun (WGS) entry which is preliminary data.</text>
</comment>
<evidence type="ECO:0000256" key="1">
    <source>
        <dbReference type="ARBA" id="ARBA00006987"/>
    </source>
</evidence>
<dbReference type="EMBL" id="JAAIKB010000009">
    <property type="protein sequence ID" value="NGM22533.1"/>
    <property type="molecule type" value="Genomic_DNA"/>
</dbReference>
<accession>A0A6M1LR17</accession>
<protein>
    <submittedName>
        <fullName evidence="3">Tripartite tricarboxylate transporter substrate binding protein</fullName>
    </submittedName>
</protein>
<comment type="similarity">
    <text evidence="1">Belongs to the UPF0065 (bug) family.</text>
</comment>